<comment type="caution">
    <text evidence="2">The sequence shown here is derived from an EMBL/GenBank/DDBJ whole genome shotgun (WGS) entry which is preliminary data.</text>
</comment>
<feature type="compositionally biased region" description="Basic and acidic residues" evidence="1">
    <location>
        <begin position="136"/>
        <end position="146"/>
    </location>
</feature>
<sequence>MSSYKARRLENIKRNESLVNGLGLRGVLAVESATVTREPTSKRRKLSTPRPTRASARIANAPSKPSYTDDGVGDASFTRRQSRRARPPSQQQKTETPSRAVRESLISPSPELQPQEDLEALKAKWSSWTPSAGPPTRDDEGNYHFDSHPIFTPNKSPEAIIREGSFGGSYWRPLYSRHLRTTISGDWQELPASWTEGLSVERYLTSPTYDPEVNKYGVACGQSIEEWEAAGVCYPWCLFLSPETLRGYRPPFGTKHVLGAHRCSSSLLTVNLKSKMLTIVIHSGLPMDTMFAAGSNGIVVFGWADGVKMMNARLTGGESVLVKPVDGEEYVRPPLSSPSSQTKPSKHVIMQLKPVLKKYIQSGVRTVTDEDDEVGEKKDVSPVVHQVGHNPDSQDEYQPSQLISHYRHAITGRGK</sequence>
<gene>
    <name evidence="2" type="ORF">NPX13_g6047</name>
</gene>
<evidence type="ECO:0000256" key="1">
    <source>
        <dbReference type="SAM" id="MobiDB-lite"/>
    </source>
</evidence>
<feature type="region of interest" description="Disordered" evidence="1">
    <location>
        <begin position="31"/>
        <end position="146"/>
    </location>
</feature>
<proteinExistence type="predicted"/>
<dbReference type="PANTHER" id="PTHR37948">
    <property type="entry name" value="ZGC:113208"/>
    <property type="match status" value="1"/>
</dbReference>
<organism evidence="2 3">
    <name type="scientific">Xylaria arbuscula</name>
    <dbReference type="NCBI Taxonomy" id="114810"/>
    <lineage>
        <taxon>Eukaryota</taxon>
        <taxon>Fungi</taxon>
        <taxon>Dikarya</taxon>
        <taxon>Ascomycota</taxon>
        <taxon>Pezizomycotina</taxon>
        <taxon>Sordariomycetes</taxon>
        <taxon>Xylariomycetidae</taxon>
        <taxon>Xylariales</taxon>
        <taxon>Xylariaceae</taxon>
        <taxon>Xylaria</taxon>
    </lineage>
</organism>
<feature type="region of interest" description="Disordered" evidence="1">
    <location>
        <begin position="366"/>
        <end position="399"/>
    </location>
</feature>
<evidence type="ECO:0000313" key="2">
    <source>
        <dbReference type="EMBL" id="KAJ3569550.1"/>
    </source>
</evidence>
<dbReference type="Proteomes" id="UP001148614">
    <property type="component" value="Unassembled WGS sequence"/>
</dbReference>
<dbReference type="EMBL" id="JANPWZ010001023">
    <property type="protein sequence ID" value="KAJ3569550.1"/>
    <property type="molecule type" value="Genomic_DNA"/>
</dbReference>
<reference evidence="2" key="1">
    <citation type="submission" date="2022-07" db="EMBL/GenBank/DDBJ databases">
        <title>Genome Sequence of Xylaria arbuscula.</title>
        <authorList>
            <person name="Buettner E."/>
        </authorList>
    </citation>
    <scope>NUCLEOTIDE SEQUENCE</scope>
    <source>
        <strain evidence="2">VT107</strain>
    </source>
</reference>
<evidence type="ECO:0000313" key="3">
    <source>
        <dbReference type="Proteomes" id="UP001148614"/>
    </source>
</evidence>
<dbReference type="PANTHER" id="PTHR37948:SF1">
    <property type="entry name" value="BLL5189 PROTEIN"/>
    <property type="match status" value="1"/>
</dbReference>
<accession>A0A9W8TMI7</accession>
<protein>
    <submittedName>
        <fullName evidence="2">Uncharacterized protein</fullName>
    </submittedName>
</protein>
<keyword evidence="3" id="KW-1185">Reference proteome</keyword>
<dbReference type="AlphaFoldDB" id="A0A9W8TMI7"/>
<name>A0A9W8TMI7_9PEZI</name>
<dbReference type="VEuPathDB" id="FungiDB:F4678DRAFT_456664"/>